<name>A0A0A9VXN9_LYGHE</name>
<reference evidence="2" key="2">
    <citation type="submission" date="2014-07" db="EMBL/GenBank/DDBJ databases">
        <authorList>
            <person name="Hull J."/>
        </authorList>
    </citation>
    <scope>NUCLEOTIDE SEQUENCE</scope>
</reference>
<dbReference type="AlphaFoldDB" id="A0A0A9VXN9"/>
<keyword evidence="1" id="KW-0812">Transmembrane</keyword>
<reference evidence="2" key="1">
    <citation type="journal article" date="2014" name="PLoS ONE">
        <title>Transcriptome-Based Identification of ABC Transporters in the Western Tarnished Plant Bug Lygus hesperus.</title>
        <authorList>
            <person name="Hull J.J."/>
            <person name="Chaney K."/>
            <person name="Geib S.M."/>
            <person name="Fabrick J.A."/>
            <person name="Brent C.S."/>
            <person name="Walsh D."/>
            <person name="Lavine L.C."/>
        </authorList>
    </citation>
    <scope>NUCLEOTIDE SEQUENCE</scope>
</reference>
<accession>A0A0A9VXN9</accession>
<dbReference type="EMBL" id="GBHO01043190">
    <property type="protein sequence ID" value="JAG00414.1"/>
    <property type="molecule type" value="Transcribed_RNA"/>
</dbReference>
<keyword evidence="1" id="KW-0472">Membrane</keyword>
<feature type="transmembrane region" description="Helical" evidence="1">
    <location>
        <begin position="23"/>
        <end position="43"/>
    </location>
</feature>
<evidence type="ECO:0000313" key="2">
    <source>
        <dbReference type="EMBL" id="JAG00414.1"/>
    </source>
</evidence>
<organism evidence="2">
    <name type="scientific">Lygus hesperus</name>
    <name type="common">Western plant bug</name>
    <dbReference type="NCBI Taxonomy" id="30085"/>
    <lineage>
        <taxon>Eukaryota</taxon>
        <taxon>Metazoa</taxon>
        <taxon>Ecdysozoa</taxon>
        <taxon>Arthropoda</taxon>
        <taxon>Hexapoda</taxon>
        <taxon>Insecta</taxon>
        <taxon>Pterygota</taxon>
        <taxon>Neoptera</taxon>
        <taxon>Paraneoptera</taxon>
        <taxon>Hemiptera</taxon>
        <taxon>Heteroptera</taxon>
        <taxon>Panheteroptera</taxon>
        <taxon>Cimicomorpha</taxon>
        <taxon>Miridae</taxon>
        <taxon>Mirini</taxon>
        <taxon>Lygus</taxon>
    </lineage>
</organism>
<keyword evidence="1" id="KW-1133">Transmembrane helix</keyword>
<evidence type="ECO:0000256" key="1">
    <source>
        <dbReference type="SAM" id="Phobius"/>
    </source>
</evidence>
<sequence length="220" mass="25452">MYAVIGYLRSYILIRKLTQSQSLLLIMTKFGIHLVLMTALLSATDSVRSPANFSDGYLKSCGPDQTILLRKRRFLTFPPRSELLFRISLLKSTPWKTNVFTIHEIDVQHPLPENLHAILFEKDSTQHESRTRANGAFLDYFTEVLELIGLNGWVCANKLQCEVMRLKSNFLDKSFLLQVLHRLMRPHSNMNTKLRRNGSCSKFFECPVTFIPDFMMEDFG</sequence>
<proteinExistence type="predicted"/>
<protein>
    <submittedName>
        <fullName evidence="2">Coiled-coil domain-containing protein 47</fullName>
    </submittedName>
</protein>
<gene>
    <name evidence="2" type="primary">ccdc47</name>
    <name evidence="2" type="ORF">CM83_4641</name>
</gene>